<keyword evidence="5" id="KW-1185">Reference proteome</keyword>
<dbReference type="OrthoDB" id="3634440at2"/>
<proteinExistence type="predicted"/>
<reference evidence="2 4" key="1">
    <citation type="submission" date="2018-05" db="EMBL/GenBank/DDBJ databases">
        <title>Genomic Encyclopedia of Type Strains, Phase IV (KMG-IV): sequencing the most valuable type-strain genomes for metagenomic binning, comparative biology and taxonomic classification.</title>
        <authorList>
            <person name="Goeker M."/>
        </authorList>
    </citation>
    <scope>NUCLEOTIDE SEQUENCE [LARGE SCALE GENOMIC DNA]</scope>
    <source>
        <strain evidence="3 5">DSM 45479</strain>
        <strain evidence="2 4">DSM 45480</strain>
    </source>
</reference>
<name>A0A316IKK5_9PSEU</name>
<evidence type="ECO:0000313" key="4">
    <source>
        <dbReference type="Proteomes" id="UP000246005"/>
    </source>
</evidence>
<dbReference type="RefSeq" id="WP_109630656.1">
    <property type="nucleotide sequence ID" value="NZ_QGHB01000001.1"/>
</dbReference>
<evidence type="ECO:0000313" key="3">
    <source>
        <dbReference type="EMBL" id="RAS60436.1"/>
    </source>
</evidence>
<dbReference type="Proteomes" id="UP000248714">
    <property type="component" value="Unassembled WGS sequence"/>
</dbReference>
<accession>A0A316IKK5</accession>
<gene>
    <name evidence="3" type="ORF">C8D87_112338</name>
    <name evidence="2" type="ORF">C8D88_101913</name>
</gene>
<evidence type="ECO:0008006" key="6">
    <source>
        <dbReference type="Google" id="ProtNLM"/>
    </source>
</evidence>
<evidence type="ECO:0000256" key="1">
    <source>
        <dbReference type="SAM" id="SignalP"/>
    </source>
</evidence>
<dbReference type="EMBL" id="QGHB01000001">
    <property type="protein sequence ID" value="PWK90888.1"/>
    <property type="molecule type" value="Genomic_DNA"/>
</dbReference>
<dbReference type="AlphaFoldDB" id="A0A316IKK5"/>
<dbReference type="Proteomes" id="UP000246005">
    <property type="component" value="Unassembled WGS sequence"/>
</dbReference>
<organism evidence="2 4">
    <name type="scientific">Lentzea atacamensis</name>
    <dbReference type="NCBI Taxonomy" id="531938"/>
    <lineage>
        <taxon>Bacteria</taxon>
        <taxon>Bacillati</taxon>
        <taxon>Actinomycetota</taxon>
        <taxon>Actinomycetes</taxon>
        <taxon>Pseudonocardiales</taxon>
        <taxon>Pseudonocardiaceae</taxon>
        <taxon>Lentzea</taxon>
    </lineage>
</organism>
<comment type="caution">
    <text evidence="2">The sequence shown here is derived from an EMBL/GenBank/DDBJ whole genome shotgun (WGS) entry which is preliminary data.</text>
</comment>
<protein>
    <recommendedName>
        <fullName evidence="6">DM13 domain-containing protein</fullName>
    </recommendedName>
</protein>
<sequence>MIIKKIAAGVLAATAVAVAAPAAAHADTDTGFALCDTRACDNNFVMGKITWHNRTATVSGHVVDSGPGFTVAKFRAYANGKQIGKEVSRYTDDASTNPDLKSPRALGFGLGDTNLPGGIDKIAIFLCFTETTCQYSMTVPKP</sequence>
<evidence type="ECO:0000313" key="5">
    <source>
        <dbReference type="Proteomes" id="UP000248714"/>
    </source>
</evidence>
<keyword evidence="1" id="KW-0732">Signal</keyword>
<feature type="chain" id="PRO_5016407560" description="DM13 domain-containing protein" evidence="1">
    <location>
        <begin position="27"/>
        <end position="142"/>
    </location>
</feature>
<dbReference type="EMBL" id="QLTT01000012">
    <property type="protein sequence ID" value="RAS60436.1"/>
    <property type="molecule type" value="Genomic_DNA"/>
</dbReference>
<evidence type="ECO:0000313" key="2">
    <source>
        <dbReference type="EMBL" id="PWK90888.1"/>
    </source>
</evidence>
<feature type="signal peptide" evidence="1">
    <location>
        <begin position="1"/>
        <end position="26"/>
    </location>
</feature>